<evidence type="ECO:0000256" key="1">
    <source>
        <dbReference type="SAM" id="Phobius"/>
    </source>
</evidence>
<feature type="transmembrane region" description="Helical" evidence="1">
    <location>
        <begin position="6"/>
        <end position="25"/>
    </location>
</feature>
<comment type="caution">
    <text evidence="2">The sequence shown here is derived from an EMBL/GenBank/DDBJ whole genome shotgun (WGS) entry which is preliminary data.</text>
</comment>
<dbReference type="EMBL" id="SPKJ01000014">
    <property type="protein sequence ID" value="MYZ47393.1"/>
    <property type="molecule type" value="Genomic_DNA"/>
</dbReference>
<name>A0A964T2Q9_9HYPH</name>
<dbReference type="RefSeq" id="WP_161139740.1">
    <property type="nucleotide sequence ID" value="NZ_SPKJ01000014.1"/>
</dbReference>
<keyword evidence="1" id="KW-1133">Transmembrane helix</keyword>
<keyword evidence="1" id="KW-0812">Transmembrane</keyword>
<dbReference type="OrthoDB" id="7922252at2"/>
<accession>A0A964T2Q9</accession>
<protein>
    <submittedName>
        <fullName evidence="2">Uncharacterized protein</fullName>
    </submittedName>
</protein>
<reference evidence="2" key="1">
    <citation type="submission" date="2019-03" db="EMBL/GenBank/DDBJ databases">
        <title>Afifella sp. nov., isolated from activated sludge.</title>
        <authorList>
            <person name="Li Q."/>
            <person name="Liu Y."/>
        </authorList>
    </citation>
    <scope>NUCLEOTIDE SEQUENCE</scope>
    <source>
        <strain evidence="2">L72</strain>
    </source>
</reference>
<evidence type="ECO:0000313" key="3">
    <source>
        <dbReference type="Proteomes" id="UP000773614"/>
    </source>
</evidence>
<gene>
    <name evidence="2" type="ORF">E4O86_06675</name>
</gene>
<keyword evidence="1" id="KW-0472">Membrane</keyword>
<sequence length="195" mass="21396">MDGGGVTLVLLLVVGIGLAMFFRSYSREAERARTANYKHSIITEVRSFADEDGNLELPVLTPEAHGYRPVGRERLVAIQPNVARMELKGTGRYSTSGASFSIPIVKGVRYRVGGGSIRAEKTWQATARGRLIVTDKALCFESDAKNERITWTQIAGVELMVDGLKVMKRSGPPRVYVVDSPDPRFSAALMTVLHT</sequence>
<organism evidence="2 3">
    <name type="scientific">Propylenella binzhouense</name>
    <dbReference type="NCBI Taxonomy" id="2555902"/>
    <lineage>
        <taxon>Bacteria</taxon>
        <taxon>Pseudomonadati</taxon>
        <taxon>Pseudomonadota</taxon>
        <taxon>Alphaproteobacteria</taxon>
        <taxon>Hyphomicrobiales</taxon>
        <taxon>Propylenellaceae</taxon>
        <taxon>Propylenella</taxon>
    </lineage>
</organism>
<dbReference type="AlphaFoldDB" id="A0A964T2Q9"/>
<proteinExistence type="predicted"/>
<keyword evidence="3" id="KW-1185">Reference proteome</keyword>
<evidence type="ECO:0000313" key="2">
    <source>
        <dbReference type="EMBL" id="MYZ47393.1"/>
    </source>
</evidence>
<dbReference type="Proteomes" id="UP000773614">
    <property type="component" value="Unassembled WGS sequence"/>
</dbReference>